<feature type="compositionally biased region" description="Polar residues" evidence="1">
    <location>
        <begin position="39"/>
        <end position="53"/>
    </location>
</feature>
<protein>
    <submittedName>
        <fullName evidence="3">Uncharacterized protein</fullName>
    </submittedName>
</protein>
<keyword evidence="4" id="KW-1185">Reference proteome</keyword>
<dbReference type="EMBL" id="MU806027">
    <property type="protein sequence ID" value="KAJ3841817.1"/>
    <property type="molecule type" value="Genomic_DNA"/>
</dbReference>
<accession>A0AA38UKF7</accession>
<evidence type="ECO:0000313" key="3">
    <source>
        <dbReference type="EMBL" id="KAJ3841817.1"/>
    </source>
</evidence>
<evidence type="ECO:0000256" key="2">
    <source>
        <dbReference type="SAM" id="SignalP"/>
    </source>
</evidence>
<dbReference type="Proteomes" id="UP001163846">
    <property type="component" value="Unassembled WGS sequence"/>
</dbReference>
<keyword evidence="2" id="KW-0732">Signal</keyword>
<feature type="signal peptide" evidence="2">
    <location>
        <begin position="1"/>
        <end position="24"/>
    </location>
</feature>
<sequence length="240" mass="25981">MRLNTGFVFCALVCFSTILHPACGSPVPSSNGMHGMETASGSKSNARQPAQSGPRTLRFVAFVRGDTSIEPSIKFPLLKSCLEEGGTRFATSILGIDDPIIDTDHFESNGEPHPTKVTSIDDGPRPLQELQYIFSFVDPDENSPIVGYAGVTIVYDVNASAPVEDRSTTKMVMYLVQYSRALRDASELAEQIPQPGQIIRIGQHTSNLRFTNPVPFDPLKVGPVRHIAAPATNNGGAHHH</sequence>
<dbReference type="AlphaFoldDB" id="A0AA38UKF7"/>
<name>A0AA38UKF7_9AGAR</name>
<organism evidence="3 4">
    <name type="scientific">Lentinula raphanica</name>
    <dbReference type="NCBI Taxonomy" id="153919"/>
    <lineage>
        <taxon>Eukaryota</taxon>
        <taxon>Fungi</taxon>
        <taxon>Dikarya</taxon>
        <taxon>Basidiomycota</taxon>
        <taxon>Agaricomycotina</taxon>
        <taxon>Agaricomycetes</taxon>
        <taxon>Agaricomycetidae</taxon>
        <taxon>Agaricales</taxon>
        <taxon>Marasmiineae</taxon>
        <taxon>Omphalotaceae</taxon>
        <taxon>Lentinula</taxon>
    </lineage>
</organism>
<evidence type="ECO:0000313" key="4">
    <source>
        <dbReference type="Proteomes" id="UP001163846"/>
    </source>
</evidence>
<evidence type="ECO:0000256" key="1">
    <source>
        <dbReference type="SAM" id="MobiDB-lite"/>
    </source>
</evidence>
<feature type="chain" id="PRO_5041354238" evidence="2">
    <location>
        <begin position="25"/>
        <end position="240"/>
    </location>
</feature>
<feature type="region of interest" description="Disordered" evidence="1">
    <location>
        <begin position="34"/>
        <end position="53"/>
    </location>
</feature>
<comment type="caution">
    <text evidence="3">The sequence shown here is derived from an EMBL/GenBank/DDBJ whole genome shotgun (WGS) entry which is preliminary data.</text>
</comment>
<gene>
    <name evidence="3" type="ORF">F5878DRAFT_609428</name>
</gene>
<proteinExistence type="predicted"/>
<reference evidence="3" key="1">
    <citation type="submission" date="2022-08" db="EMBL/GenBank/DDBJ databases">
        <authorList>
            <consortium name="DOE Joint Genome Institute"/>
            <person name="Min B."/>
            <person name="Riley R."/>
            <person name="Sierra-Patev S."/>
            <person name="Naranjo-Ortiz M."/>
            <person name="Looney B."/>
            <person name="Konkel Z."/>
            <person name="Slot J.C."/>
            <person name="Sakamoto Y."/>
            <person name="Steenwyk J.L."/>
            <person name="Rokas A."/>
            <person name="Carro J."/>
            <person name="Camarero S."/>
            <person name="Ferreira P."/>
            <person name="Molpeceres G."/>
            <person name="Ruiz-Duenas F.J."/>
            <person name="Serrano A."/>
            <person name="Henrissat B."/>
            <person name="Drula E."/>
            <person name="Hughes K.W."/>
            <person name="Mata J.L."/>
            <person name="Ishikawa N.K."/>
            <person name="Vargas-Isla R."/>
            <person name="Ushijima S."/>
            <person name="Smith C.A."/>
            <person name="Ahrendt S."/>
            <person name="Andreopoulos W."/>
            <person name="He G."/>
            <person name="Labutti K."/>
            <person name="Lipzen A."/>
            <person name="Ng V."/>
            <person name="Sandor L."/>
            <person name="Barry K."/>
            <person name="Martinez A.T."/>
            <person name="Xiao Y."/>
            <person name="Gibbons J.G."/>
            <person name="Terashima K."/>
            <person name="Hibbett D.S."/>
            <person name="Grigoriev I.V."/>
        </authorList>
    </citation>
    <scope>NUCLEOTIDE SEQUENCE</scope>
    <source>
        <strain evidence="3">TFB9207</strain>
    </source>
</reference>